<evidence type="ECO:0000313" key="4">
    <source>
        <dbReference type="Proteomes" id="UP000886845"/>
    </source>
</evidence>
<feature type="transmembrane region" description="Helical" evidence="1">
    <location>
        <begin position="71"/>
        <end position="87"/>
    </location>
</feature>
<keyword evidence="1" id="KW-0472">Membrane</keyword>
<reference evidence="3" key="1">
    <citation type="submission" date="2020-10" db="EMBL/GenBank/DDBJ databases">
        <authorList>
            <person name="Gilroy R."/>
        </authorList>
    </citation>
    <scope>NUCLEOTIDE SEQUENCE</scope>
    <source>
        <strain evidence="3">35461</strain>
    </source>
</reference>
<evidence type="ECO:0000259" key="2">
    <source>
        <dbReference type="Pfam" id="PF02517"/>
    </source>
</evidence>
<name>A0A9D1NNN3_9BACT</name>
<keyword evidence="3" id="KW-0645">Protease</keyword>
<keyword evidence="1" id="KW-0812">Transmembrane</keyword>
<evidence type="ECO:0000313" key="3">
    <source>
        <dbReference type="EMBL" id="HIV09290.1"/>
    </source>
</evidence>
<sequence length="235" mass="25821">MRTMLERLNGAGVALAAPFFVWLAGIAVTLLPLGFYAPAYVYAGKTAVCAALVAALRPWRFVRCGGTWRDVALGVLVGLAVYVLWAWPECVPWDGVTAWYRRWLVMPIGGMPDYAASWCYAWDRSPALAAAKLVGSAFVIAPIEEFFFRGCLMRWLSQRDWQGLPLAAVGRQAFWATAIVFAFEHDRFVAGLLAGLAYGGLAVRTNSLRAPIAAHVTTNLILGLHVLLADAYHFW</sequence>
<proteinExistence type="predicted"/>
<gene>
    <name evidence="3" type="ORF">IAC79_04170</name>
</gene>
<dbReference type="GO" id="GO:0004175">
    <property type="term" value="F:endopeptidase activity"/>
    <property type="evidence" value="ECO:0007669"/>
    <property type="project" value="UniProtKB-ARBA"/>
</dbReference>
<evidence type="ECO:0000256" key="1">
    <source>
        <dbReference type="SAM" id="Phobius"/>
    </source>
</evidence>
<dbReference type="Proteomes" id="UP000886845">
    <property type="component" value="Unassembled WGS sequence"/>
</dbReference>
<reference evidence="3" key="2">
    <citation type="journal article" date="2021" name="PeerJ">
        <title>Extensive microbial diversity within the chicken gut microbiome revealed by metagenomics and culture.</title>
        <authorList>
            <person name="Gilroy R."/>
            <person name="Ravi A."/>
            <person name="Getino M."/>
            <person name="Pursley I."/>
            <person name="Horton D.L."/>
            <person name="Alikhan N.F."/>
            <person name="Baker D."/>
            <person name="Gharbi K."/>
            <person name="Hall N."/>
            <person name="Watson M."/>
            <person name="Adriaenssens E.M."/>
            <person name="Foster-Nyarko E."/>
            <person name="Jarju S."/>
            <person name="Secka A."/>
            <person name="Antonio M."/>
            <person name="Oren A."/>
            <person name="Chaudhuri R.R."/>
            <person name="La Ragione R."/>
            <person name="Hildebrand F."/>
            <person name="Pallen M.J."/>
        </authorList>
    </citation>
    <scope>NUCLEOTIDE SEQUENCE</scope>
    <source>
        <strain evidence="3">35461</strain>
    </source>
</reference>
<dbReference type="GO" id="GO:0080120">
    <property type="term" value="P:CAAX-box protein maturation"/>
    <property type="evidence" value="ECO:0007669"/>
    <property type="project" value="UniProtKB-ARBA"/>
</dbReference>
<feature type="domain" description="CAAX prenyl protease 2/Lysostaphin resistance protein A-like" evidence="2">
    <location>
        <begin position="130"/>
        <end position="221"/>
    </location>
</feature>
<keyword evidence="3" id="KW-0378">Hydrolase</keyword>
<feature type="transmembrane region" description="Helical" evidence="1">
    <location>
        <begin position="39"/>
        <end position="59"/>
    </location>
</feature>
<dbReference type="EMBL" id="DVOR01000133">
    <property type="protein sequence ID" value="HIV09290.1"/>
    <property type="molecule type" value="Genomic_DNA"/>
</dbReference>
<keyword evidence="1" id="KW-1133">Transmembrane helix</keyword>
<organism evidence="3 4">
    <name type="scientific">Candidatus Spyradenecus faecavium</name>
    <dbReference type="NCBI Taxonomy" id="2840947"/>
    <lineage>
        <taxon>Bacteria</taxon>
        <taxon>Pseudomonadati</taxon>
        <taxon>Lentisphaerota</taxon>
        <taxon>Lentisphaeria</taxon>
        <taxon>Lentisphaerales</taxon>
        <taxon>Lentisphaeraceae</taxon>
        <taxon>Lentisphaeraceae incertae sedis</taxon>
        <taxon>Candidatus Spyradenecus</taxon>
    </lineage>
</organism>
<feature type="transmembrane region" description="Helical" evidence="1">
    <location>
        <begin position="212"/>
        <end position="234"/>
    </location>
</feature>
<dbReference type="InterPro" id="IPR003675">
    <property type="entry name" value="Rce1/LyrA-like_dom"/>
</dbReference>
<feature type="transmembrane region" description="Helical" evidence="1">
    <location>
        <begin position="12"/>
        <end position="33"/>
    </location>
</feature>
<protein>
    <submittedName>
        <fullName evidence="3">CAAX prenyl protease-related protein</fullName>
    </submittedName>
</protein>
<accession>A0A9D1NNN3</accession>
<dbReference type="AlphaFoldDB" id="A0A9D1NNN3"/>
<dbReference type="InterPro" id="IPR014346">
    <property type="entry name" value="Prenyl_protease-related"/>
</dbReference>
<dbReference type="Pfam" id="PF02517">
    <property type="entry name" value="Rce1-like"/>
    <property type="match status" value="1"/>
</dbReference>
<comment type="caution">
    <text evidence="3">The sequence shown here is derived from an EMBL/GenBank/DDBJ whole genome shotgun (WGS) entry which is preliminary data.</text>
</comment>
<dbReference type="NCBIfam" id="TIGR03008">
    <property type="entry name" value="pepcterm_CAAX"/>
    <property type="match status" value="1"/>
</dbReference>
<dbReference type="GO" id="GO:0006508">
    <property type="term" value="P:proteolysis"/>
    <property type="evidence" value="ECO:0007669"/>
    <property type="project" value="UniProtKB-KW"/>
</dbReference>